<dbReference type="SUPFAM" id="SSF47413">
    <property type="entry name" value="lambda repressor-like DNA-binding domains"/>
    <property type="match status" value="1"/>
</dbReference>
<dbReference type="SMART" id="SM00530">
    <property type="entry name" value="HTH_XRE"/>
    <property type="match status" value="1"/>
</dbReference>
<sequence>MQIGERIRQLRIHKRLTQGELVSGICSVTYLSRIENGQIKPSYSFLQQISPKLDIDINFLVEIDATDLESEIIKIYKHYKETNSITDKEISMFELAIREIHSIPLLLMTYGTLIYYHVRNNKLEYAEKIINQALQIIPRQVDSQYNDVFIYYLMACGSYFYYKQDHIKANEIYTQADYILEAEESLQRADLYYNLSLVKQRLIKNQSMSRLYSKKAYDIYTKLNVESRIVRTLITIGVQYHRDGIYEKALEYLRTAEINASKNNDLSYLSMIEYNYGIIYQGLRDYSSAIKHFEKSIELSEFLPFESEKAYTLRSLIEIYLELRDWEKVNTLMDEAFKIVAKNDFPYVNVQLYKFKASIFKLRGDYYGYEKEMQKAIELAKEKVQYLLLQELCIELANYFYENRAYKMSAKYFRIATECSVE</sequence>
<dbReference type="PROSITE" id="PS50943">
    <property type="entry name" value="HTH_CROC1"/>
    <property type="match status" value="1"/>
</dbReference>
<keyword evidence="1" id="KW-0802">TPR repeat</keyword>
<dbReference type="InterPro" id="IPR011990">
    <property type="entry name" value="TPR-like_helical_dom_sf"/>
</dbReference>
<protein>
    <submittedName>
        <fullName evidence="3">Helix-turn-helix domain-containing protein</fullName>
    </submittedName>
</protein>
<dbReference type="PANTHER" id="PTHR37038">
    <property type="entry name" value="TRANSCRIPTIONAL REGULATOR-RELATED"/>
    <property type="match status" value="1"/>
</dbReference>
<feature type="domain" description="HTH cro/C1-type" evidence="2">
    <location>
        <begin position="7"/>
        <end position="60"/>
    </location>
</feature>
<dbReference type="EMBL" id="VEPV01000021">
    <property type="protein sequence ID" value="TNP10509.1"/>
    <property type="molecule type" value="Genomic_DNA"/>
</dbReference>
<dbReference type="AlphaFoldDB" id="A0A5C4ZXE9"/>
<evidence type="ECO:0000259" key="2">
    <source>
        <dbReference type="PROSITE" id="PS50943"/>
    </source>
</evidence>
<gene>
    <name evidence="3" type="ORF">FHY71_27355</name>
</gene>
<dbReference type="SUPFAM" id="SSF48452">
    <property type="entry name" value="TPR-like"/>
    <property type="match status" value="1"/>
</dbReference>
<feature type="repeat" description="TPR" evidence="1">
    <location>
        <begin position="270"/>
        <end position="303"/>
    </location>
</feature>
<dbReference type="InterPro" id="IPR019734">
    <property type="entry name" value="TPR_rpt"/>
</dbReference>
<dbReference type="Gene3D" id="1.10.260.40">
    <property type="entry name" value="lambda repressor-like DNA-binding domains"/>
    <property type="match status" value="1"/>
</dbReference>
<dbReference type="RefSeq" id="WP_074619568.1">
    <property type="nucleotide sequence ID" value="NZ_JAJAQE010000024.1"/>
</dbReference>
<proteinExistence type="predicted"/>
<dbReference type="SMART" id="SM00028">
    <property type="entry name" value="TPR"/>
    <property type="match status" value="3"/>
</dbReference>
<dbReference type="Pfam" id="PF13560">
    <property type="entry name" value="HTH_31"/>
    <property type="match status" value="1"/>
</dbReference>
<evidence type="ECO:0000256" key="1">
    <source>
        <dbReference type="PROSITE-ProRule" id="PRU00339"/>
    </source>
</evidence>
<name>A0A5C4ZXE9_9BACI</name>
<reference evidence="3 4" key="1">
    <citation type="submission" date="2019-06" db="EMBL/GenBank/DDBJ databases">
        <title>Biocontrol Bacillus strains from Vietnam.</title>
        <authorList>
            <person name="Borriss R."/>
            <person name="Lasch P."/>
            <person name="Thanh Tam L.T."/>
            <person name="Luong P.T."/>
            <person name="Phuong Thao L.T."/>
            <person name="Kim Chung L.T."/>
        </authorList>
    </citation>
    <scope>NUCLEOTIDE SEQUENCE [LARGE SCALE GENOMIC DNA]</scope>
    <source>
        <strain evidence="3 4">SN1</strain>
    </source>
</reference>
<dbReference type="PROSITE" id="PS50005">
    <property type="entry name" value="TPR"/>
    <property type="match status" value="1"/>
</dbReference>
<dbReference type="InterPro" id="IPR001387">
    <property type="entry name" value="Cro/C1-type_HTH"/>
</dbReference>
<dbReference type="GO" id="GO:0003677">
    <property type="term" value="F:DNA binding"/>
    <property type="evidence" value="ECO:0007669"/>
    <property type="project" value="InterPro"/>
</dbReference>
<organism evidence="3 4">
    <name type="scientific">Bacillus tropicus</name>
    <dbReference type="NCBI Taxonomy" id="2026188"/>
    <lineage>
        <taxon>Bacteria</taxon>
        <taxon>Bacillati</taxon>
        <taxon>Bacillota</taxon>
        <taxon>Bacilli</taxon>
        <taxon>Bacillales</taxon>
        <taxon>Bacillaceae</taxon>
        <taxon>Bacillus</taxon>
        <taxon>Bacillus cereus group</taxon>
    </lineage>
</organism>
<comment type="caution">
    <text evidence="3">The sequence shown here is derived from an EMBL/GenBank/DDBJ whole genome shotgun (WGS) entry which is preliminary data.</text>
</comment>
<dbReference type="CDD" id="cd00093">
    <property type="entry name" value="HTH_XRE"/>
    <property type="match status" value="1"/>
</dbReference>
<dbReference type="Gene3D" id="1.25.40.10">
    <property type="entry name" value="Tetratricopeptide repeat domain"/>
    <property type="match status" value="1"/>
</dbReference>
<evidence type="ECO:0000313" key="4">
    <source>
        <dbReference type="Proteomes" id="UP000312495"/>
    </source>
</evidence>
<dbReference type="PANTHER" id="PTHR37038:SF14">
    <property type="entry name" value="TRANSCRIPTIONAL ACTIVATOR"/>
    <property type="match status" value="1"/>
</dbReference>
<dbReference type="Proteomes" id="UP000312495">
    <property type="component" value="Unassembled WGS sequence"/>
</dbReference>
<accession>A0A5C4ZXE9</accession>
<evidence type="ECO:0000313" key="3">
    <source>
        <dbReference type="EMBL" id="TNP10509.1"/>
    </source>
</evidence>
<dbReference type="InterPro" id="IPR053163">
    <property type="entry name" value="HTH-type_regulator_Rgg"/>
</dbReference>
<dbReference type="InterPro" id="IPR010982">
    <property type="entry name" value="Lambda_DNA-bd_dom_sf"/>
</dbReference>